<dbReference type="PATRIC" id="fig|1299334.3.peg.5147"/>
<name>X8AN94_MYCXE</name>
<dbReference type="EC" id="1.14.13.59" evidence="2"/>
<organism evidence="2">
    <name type="scientific">Mycobacterium xenopi 4042</name>
    <dbReference type="NCBI Taxonomy" id="1299334"/>
    <lineage>
        <taxon>Bacteria</taxon>
        <taxon>Bacillati</taxon>
        <taxon>Actinomycetota</taxon>
        <taxon>Actinomycetes</taxon>
        <taxon>Mycobacteriales</taxon>
        <taxon>Mycobacteriaceae</taxon>
        <taxon>Mycobacterium</taxon>
    </lineage>
</organism>
<evidence type="ECO:0000256" key="1">
    <source>
        <dbReference type="SAM" id="MobiDB-lite"/>
    </source>
</evidence>
<dbReference type="EMBL" id="JAOB01000047">
    <property type="protein sequence ID" value="EUA33362.1"/>
    <property type="molecule type" value="Genomic_DNA"/>
</dbReference>
<protein>
    <submittedName>
        <fullName evidence="2">Mycobactin biosynthesis enzyme MbtG domain protein</fullName>
        <ecNumber evidence="2">1.14.13.59</ecNumber>
    </submittedName>
</protein>
<dbReference type="GO" id="GO:0047091">
    <property type="term" value="F:L-lysine 6-monooxygenase (NADPH) activity"/>
    <property type="evidence" value="ECO:0007669"/>
    <property type="project" value="UniProtKB-EC"/>
</dbReference>
<feature type="region of interest" description="Disordered" evidence="1">
    <location>
        <begin position="156"/>
        <end position="189"/>
    </location>
</feature>
<evidence type="ECO:0000313" key="2">
    <source>
        <dbReference type="EMBL" id="EUA33362.1"/>
    </source>
</evidence>
<keyword evidence="2" id="KW-0560">Oxidoreductase</keyword>
<gene>
    <name evidence="2" type="ORF">I553_7772</name>
</gene>
<sequence length="189" mass="20153">MLTLEERRDAVARTDRGVFSASVQESLLADDRIRHLRGRVAHAVGREGQIRLTLSTDRGTENLETVHGFDLVIDGSGADPLWFLTLFSQDALDLLELGLGGPLTGESLQEAIGYDLALTGVTPKLFLPNLAGLTQGPAFPTLAAWGCYPTACSVPPSPSAVTGPSPPTPPETMSTNRFDDDHTMGRARG</sequence>
<comment type="caution">
    <text evidence="2">The sequence shown here is derived from an EMBL/GenBank/DDBJ whole genome shotgun (WGS) entry which is preliminary data.</text>
</comment>
<proteinExistence type="predicted"/>
<feature type="compositionally biased region" description="Basic and acidic residues" evidence="1">
    <location>
        <begin position="177"/>
        <end position="189"/>
    </location>
</feature>
<dbReference type="AlphaFoldDB" id="X8AN94"/>
<accession>X8AN94</accession>
<reference evidence="2" key="1">
    <citation type="submission" date="2014-01" db="EMBL/GenBank/DDBJ databases">
        <authorList>
            <person name="Brown-Elliot B."/>
            <person name="Wallace R."/>
            <person name="Lenaerts A."/>
            <person name="Ordway D."/>
            <person name="DeGroote M.A."/>
            <person name="Parker T."/>
            <person name="Sizemore C."/>
            <person name="Tallon L.J."/>
            <person name="Sadzewicz L.K."/>
            <person name="Sengamalay N."/>
            <person name="Fraser C.M."/>
            <person name="Hine E."/>
            <person name="Shefchek K.A."/>
            <person name="Das S.P."/>
            <person name="Tettelin H."/>
        </authorList>
    </citation>
    <scope>NUCLEOTIDE SEQUENCE [LARGE SCALE GENOMIC DNA]</scope>
    <source>
        <strain evidence="2">4042</strain>
    </source>
</reference>